<name>X0VNU8_9ZZZZ</name>
<protein>
    <submittedName>
        <fullName evidence="1">Uncharacterized protein</fullName>
    </submittedName>
</protein>
<dbReference type="AlphaFoldDB" id="X0VNU8"/>
<reference evidence="1" key="1">
    <citation type="journal article" date="2014" name="Front. Microbiol.">
        <title>High frequency of phylogenetically diverse reductive dehalogenase-homologous genes in deep subseafloor sedimentary metagenomes.</title>
        <authorList>
            <person name="Kawai M."/>
            <person name="Futagami T."/>
            <person name="Toyoda A."/>
            <person name="Takaki Y."/>
            <person name="Nishi S."/>
            <person name="Hori S."/>
            <person name="Arai W."/>
            <person name="Tsubouchi T."/>
            <person name="Morono Y."/>
            <person name="Uchiyama I."/>
            <person name="Ito T."/>
            <person name="Fujiyama A."/>
            <person name="Inagaki F."/>
            <person name="Takami H."/>
        </authorList>
    </citation>
    <scope>NUCLEOTIDE SEQUENCE</scope>
    <source>
        <strain evidence="1">Expedition CK06-06</strain>
    </source>
</reference>
<accession>X0VNU8</accession>
<comment type="caution">
    <text evidence="1">The sequence shown here is derived from an EMBL/GenBank/DDBJ whole genome shotgun (WGS) entry which is preliminary data.</text>
</comment>
<organism evidence="1">
    <name type="scientific">marine sediment metagenome</name>
    <dbReference type="NCBI Taxonomy" id="412755"/>
    <lineage>
        <taxon>unclassified sequences</taxon>
        <taxon>metagenomes</taxon>
        <taxon>ecological metagenomes</taxon>
    </lineage>
</organism>
<evidence type="ECO:0000313" key="1">
    <source>
        <dbReference type="EMBL" id="GAG20034.1"/>
    </source>
</evidence>
<sequence length="83" mass="9820">MSEFFASDSEDENDELDKKILGFKTTERLDGDWNSLLFEIRNYEFDLQNQINKSIDRWFKLGMRLGVTKATLINIMKGRKKLI</sequence>
<dbReference type="EMBL" id="BARS01031605">
    <property type="protein sequence ID" value="GAG20034.1"/>
    <property type="molecule type" value="Genomic_DNA"/>
</dbReference>
<gene>
    <name evidence="1" type="ORF">S01H1_49162</name>
</gene>
<proteinExistence type="predicted"/>